<feature type="compositionally biased region" description="Pro residues" evidence="1">
    <location>
        <begin position="61"/>
        <end position="86"/>
    </location>
</feature>
<dbReference type="AlphaFoldDB" id="A0A6A5EPT2"/>
<dbReference type="GO" id="GO:0000149">
    <property type="term" value="F:SNARE binding"/>
    <property type="evidence" value="ECO:0007669"/>
    <property type="project" value="TreeGrafter"/>
</dbReference>
<dbReference type="SUPFAM" id="SSF53300">
    <property type="entry name" value="vWA-like"/>
    <property type="match status" value="1"/>
</dbReference>
<evidence type="ECO:0000259" key="2">
    <source>
        <dbReference type="PROSITE" id="PS50234"/>
    </source>
</evidence>
<name>A0A6A5EPT2_PERFL</name>
<dbReference type="InterPro" id="IPR002035">
    <property type="entry name" value="VWF_A"/>
</dbReference>
<dbReference type="GO" id="GO:0030127">
    <property type="term" value="C:COPII vesicle coat"/>
    <property type="evidence" value="ECO:0007669"/>
    <property type="project" value="InterPro"/>
</dbReference>
<dbReference type="PROSITE" id="PS50234">
    <property type="entry name" value="VWFA"/>
    <property type="match status" value="1"/>
</dbReference>
<organism evidence="3 4">
    <name type="scientific">Perca fluviatilis</name>
    <name type="common">European perch</name>
    <dbReference type="NCBI Taxonomy" id="8168"/>
    <lineage>
        <taxon>Eukaryota</taxon>
        <taxon>Metazoa</taxon>
        <taxon>Chordata</taxon>
        <taxon>Craniata</taxon>
        <taxon>Vertebrata</taxon>
        <taxon>Euteleostomi</taxon>
        <taxon>Actinopterygii</taxon>
        <taxon>Neopterygii</taxon>
        <taxon>Teleostei</taxon>
        <taxon>Neoteleostei</taxon>
        <taxon>Acanthomorphata</taxon>
        <taxon>Eupercaria</taxon>
        <taxon>Perciformes</taxon>
        <taxon>Percoidei</taxon>
        <taxon>Percidae</taxon>
        <taxon>Percinae</taxon>
        <taxon>Perca</taxon>
    </lineage>
</organism>
<dbReference type="InterPro" id="IPR036465">
    <property type="entry name" value="vWFA_dom_sf"/>
</dbReference>
<evidence type="ECO:0000313" key="4">
    <source>
        <dbReference type="Proteomes" id="UP000465112"/>
    </source>
</evidence>
<feature type="region of interest" description="Disordered" evidence="1">
    <location>
        <begin position="35"/>
        <end position="92"/>
    </location>
</feature>
<proteinExistence type="predicted"/>
<feature type="domain" description="VWFA" evidence="2">
    <location>
        <begin position="194"/>
        <end position="425"/>
    </location>
</feature>
<protein>
    <recommendedName>
        <fullName evidence="2">VWFA domain-containing protein</fullName>
    </recommendedName>
</protein>
<dbReference type="SUPFAM" id="SSF82919">
    <property type="entry name" value="Zn-finger domain of Sec23/24"/>
    <property type="match status" value="1"/>
</dbReference>
<comment type="caution">
    <text evidence="3">The sequence shown here is derived from an EMBL/GenBank/DDBJ whole genome shotgun (WGS) entry which is preliminary data.</text>
</comment>
<dbReference type="InterPro" id="IPR036174">
    <property type="entry name" value="Znf_Sec23_Sec24_sf"/>
</dbReference>
<dbReference type="GO" id="GO:0006886">
    <property type="term" value="P:intracellular protein transport"/>
    <property type="evidence" value="ECO:0007669"/>
    <property type="project" value="InterPro"/>
</dbReference>
<gene>
    <name evidence="3" type="ORF">PFLUV_G00168560</name>
</gene>
<dbReference type="Gene3D" id="3.40.50.410">
    <property type="entry name" value="von Willebrand factor, type A domain"/>
    <property type="match status" value="1"/>
</dbReference>
<evidence type="ECO:0000256" key="1">
    <source>
        <dbReference type="SAM" id="MobiDB-lite"/>
    </source>
</evidence>
<dbReference type="GO" id="GO:0070971">
    <property type="term" value="C:endoplasmic reticulum exit site"/>
    <property type="evidence" value="ECO:0007669"/>
    <property type="project" value="TreeGrafter"/>
</dbReference>
<dbReference type="EMBL" id="VHII01000014">
    <property type="protein sequence ID" value="KAF1380875.1"/>
    <property type="molecule type" value="Genomic_DNA"/>
</dbReference>
<sequence>MEAKMEFACSHVVCNWRPDGAASTGVSLIKHKYDNTVPVKQQEGPVPPPLPPRRLRKPRPTSLPMPPLASVQPPPAPLSLPPPVPPRLDKEGGSRLEANVNVVSIGVGKLVDIWQASGLKSFQSPLICGKCSAALSSLSTLQRNVWVCEFCGRENSVNDSVKRVCVGQGAGVHSDEIYLPNQSDDDYQNLEDTLVVFCVDISGSMIVTTEVTSSSGSPTYISRLEGIQDALQRTLSSLLQQSPRRRVALVTFNDEVVIYGDGTSTPLTLRDWALVDYDHIWQQSVAYSIPHCIAETYDQLVQRVKDLREHGATCLGPAALASVAMASRYPGSKVILCTDGRANIGLGEMEQIPSLSPSPLTPYFYRQLALQAVESGIIISVMTFEGTDCRLADVGRLADTTGGRINIVSIGTVATEIQSASMDNILATGVTATLLAPDGVYFPFEDGNNHKLVREIGNVTKGLEITIQFAVKPEFTEVFLQKDTLPFQLQLSFKTRDHEKVTRVITEQRPVTTCSRIWAGNLNMAVLGVHCAQLCASLTMEGRVQEAQRQLKAQQDLHNQISKQRPIQKEESIYGNWIDTMTTICDDITTESQTLSDQAAKVMYQMKRASSANNNSSSSSNNNNTNEIQKKRRGKKKALVEGM</sequence>
<dbReference type="GO" id="GO:0090110">
    <property type="term" value="P:COPII-coated vesicle cargo loading"/>
    <property type="evidence" value="ECO:0007669"/>
    <property type="project" value="TreeGrafter"/>
</dbReference>
<accession>A0A6A5EPT2</accession>
<evidence type="ECO:0000313" key="3">
    <source>
        <dbReference type="EMBL" id="KAF1380875.1"/>
    </source>
</evidence>
<dbReference type="PANTHER" id="PTHR13803">
    <property type="entry name" value="SEC24-RELATED PROTEIN"/>
    <property type="match status" value="1"/>
</dbReference>
<feature type="compositionally biased region" description="Low complexity" evidence="1">
    <location>
        <begin position="609"/>
        <end position="624"/>
    </location>
</feature>
<dbReference type="PANTHER" id="PTHR13803:SF43">
    <property type="entry name" value="CIRCULARLY PERMUTATED RAS PROTEIN 1-LIKE"/>
    <property type="match status" value="1"/>
</dbReference>
<reference evidence="3 4" key="1">
    <citation type="submission" date="2019-06" db="EMBL/GenBank/DDBJ databases">
        <title>A chromosome-scale genome assembly of the European perch, Perca fluviatilis.</title>
        <authorList>
            <person name="Roques C."/>
            <person name="Zahm M."/>
            <person name="Cabau C."/>
            <person name="Klopp C."/>
            <person name="Bouchez O."/>
            <person name="Donnadieu C."/>
            <person name="Kuhl H."/>
            <person name="Gislard M."/>
            <person name="Guendouz S."/>
            <person name="Journot L."/>
            <person name="Haffray P."/>
            <person name="Bestin A."/>
            <person name="Morvezen R."/>
            <person name="Feron R."/>
            <person name="Wen M."/>
            <person name="Jouanno E."/>
            <person name="Herpin A."/>
            <person name="Schartl M."/>
            <person name="Postlethwait J."/>
            <person name="Schaerlinger B."/>
            <person name="Chardard D."/>
            <person name="Lecocq T."/>
            <person name="Poncet C."/>
            <person name="Jaffrelo L."/>
            <person name="Lampietro C."/>
            <person name="Guiguen Y."/>
        </authorList>
    </citation>
    <scope>NUCLEOTIDE SEQUENCE [LARGE SCALE GENOMIC DNA]</scope>
    <source>
        <tissue evidence="3">Blood</tissue>
    </source>
</reference>
<dbReference type="Proteomes" id="UP000465112">
    <property type="component" value="Chromosome 14"/>
</dbReference>
<feature type="region of interest" description="Disordered" evidence="1">
    <location>
        <begin position="607"/>
        <end position="643"/>
    </location>
</feature>
<dbReference type="GO" id="GO:0008270">
    <property type="term" value="F:zinc ion binding"/>
    <property type="evidence" value="ECO:0007669"/>
    <property type="project" value="InterPro"/>
</dbReference>
<dbReference type="InterPro" id="IPR050550">
    <property type="entry name" value="SEC23_SEC24_subfamily"/>
</dbReference>
<keyword evidence="4" id="KW-1185">Reference proteome</keyword>